<reference evidence="1 2" key="1">
    <citation type="submission" date="2018-09" db="EMBL/GenBank/DDBJ databases">
        <authorList>
            <person name="Zhu H."/>
        </authorList>
    </citation>
    <scope>NUCLEOTIDE SEQUENCE [LARGE SCALE GENOMIC DNA]</scope>
    <source>
        <strain evidence="1 2">K2S05-167</strain>
    </source>
</reference>
<dbReference type="SUPFAM" id="SSF52540">
    <property type="entry name" value="P-loop containing nucleoside triphosphate hydrolases"/>
    <property type="match status" value="1"/>
</dbReference>
<evidence type="ECO:0000313" key="2">
    <source>
        <dbReference type="Proteomes" id="UP000286287"/>
    </source>
</evidence>
<dbReference type="Gene3D" id="3.40.50.300">
    <property type="entry name" value="P-loop containing nucleotide triphosphate hydrolases"/>
    <property type="match status" value="1"/>
</dbReference>
<name>A0A418V7P0_9DEIO</name>
<dbReference type="EMBL" id="QYUJ01000014">
    <property type="protein sequence ID" value="RJF72105.1"/>
    <property type="molecule type" value="Genomic_DNA"/>
</dbReference>
<dbReference type="RefSeq" id="WP_119763910.1">
    <property type="nucleotide sequence ID" value="NZ_QYUJ01000014.1"/>
</dbReference>
<keyword evidence="1" id="KW-0067">ATP-binding</keyword>
<dbReference type="Proteomes" id="UP000286287">
    <property type="component" value="Unassembled WGS sequence"/>
</dbReference>
<keyword evidence="1" id="KW-0547">Nucleotide-binding</keyword>
<dbReference type="Pfam" id="PF13671">
    <property type="entry name" value="AAA_33"/>
    <property type="match status" value="1"/>
</dbReference>
<comment type="caution">
    <text evidence="1">The sequence shown here is derived from an EMBL/GenBank/DDBJ whole genome shotgun (WGS) entry which is preliminary data.</text>
</comment>
<accession>A0A418V7P0</accession>
<evidence type="ECO:0000313" key="1">
    <source>
        <dbReference type="EMBL" id="RJF72105.1"/>
    </source>
</evidence>
<dbReference type="AlphaFoldDB" id="A0A418V7P0"/>
<dbReference type="InterPro" id="IPR027417">
    <property type="entry name" value="P-loop_NTPase"/>
</dbReference>
<protein>
    <submittedName>
        <fullName evidence="1">ATP-binding protein</fullName>
    </submittedName>
</protein>
<gene>
    <name evidence="1" type="ORF">D3875_11600</name>
</gene>
<dbReference type="OrthoDB" id="2639622at2"/>
<organism evidence="1 2">
    <name type="scientific">Deinococcus cavernae</name>
    <dbReference type="NCBI Taxonomy" id="2320857"/>
    <lineage>
        <taxon>Bacteria</taxon>
        <taxon>Thermotogati</taxon>
        <taxon>Deinococcota</taxon>
        <taxon>Deinococci</taxon>
        <taxon>Deinococcales</taxon>
        <taxon>Deinococcaceae</taxon>
        <taxon>Deinococcus</taxon>
    </lineage>
</organism>
<dbReference type="GO" id="GO:0005524">
    <property type="term" value="F:ATP binding"/>
    <property type="evidence" value="ECO:0007669"/>
    <property type="project" value="UniProtKB-KW"/>
</dbReference>
<keyword evidence="2" id="KW-1185">Reference proteome</keyword>
<proteinExistence type="predicted"/>
<sequence>MTESGNLHILFGPQGAGKTTYARGLAEQRRALTFSIDEWMQRLYGPDLPHPIEFAWLKERLERCHGQIWLVAQQALRSGADVVLDLGLQRRAERTRYLELAQPYPSRTYFVDAPLDLRRRRVTERNAQRGETFSFQVTPEMFDFMETFYEAPDEAELATVSHICRTSA</sequence>